<dbReference type="PANTHER" id="PTHR43581">
    <property type="entry name" value="ATP/GTP PHOSPHATASE"/>
    <property type="match status" value="1"/>
</dbReference>
<dbReference type="CDD" id="cd01026">
    <property type="entry name" value="TOPRIM_OLD"/>
    <property type="match status" value="1"/>
</dbReference>
<dbReference type="RefSeq" id="WP_167611813.1">
    <property type="nucleotide sequence ID" value="NZ_SOYS01000005.1"/>
</dbReference>
<feature type="domain" description="OLD protein-like TOPRIM" evidence="2">
    <location>
        <begin position="370"/>
        <end position="434"/>
    </location>
</feature>
<dbReference type="InterPro" id="IPR051396">
    <property type="entry name" value="Bact_Antivir_Def_Nuclease"/>
</dbReference>
<evidence type="ECO:0000313" key="3">
    <source>
        <dbReference type="EMBL" id="NIY48289.1"/>
    </source>
</evidence>
<accession>A0ABX0VMJ1</accession>
<dbReference type="InterPro" id="IPR027417">
    <property type="entry name" value="P-loop_NTPase"/>
</dbReference>
<dbReference type="Pfam" id="PF20469">
    <property type="entry name" value="OLD-like_TOPRIM"/>
    <property type="match status" value="1"/>
</dbReference>
<proteinExistence type="predicted"/>
<dbReference type="SUPFAM" id="SSF52540">
    <property type="entry name" value="P-loop containing nucleoside triphosphate hydrolases"/>
    <property type="match status" value="1"/>
</dbReference>
<evidence type="ECO:0000259" key="2">
    <source>
        <dbReference type="Pfam" id="PF20469"/>
    </source>
</evidence>
<comment type="caution">
    <text evidence="3">The sequence shown here is derived from an EMBL/GenBank/DDBJ whole genome shotgun (WGS) entry which is preliminary data.</text>
</comment>
<dbReference type="Gene3D" id="3.40.50.300">
    <property type="entry name" value="P-loop containing nucleotide triphosphate hydrolases"/>
    <property type="match status" value="1"/>
</dbReference>
<reference evidence="3 4" key="1">
    <citation type="journal article" date="2020" name="Microorganisms">
        <title>Polyphasic Characterisation of Cedecea colo sp. nov., a New Enteric Bacterium Isolated from the Koala Hindgut.</title>
        <authorList>
            <person name="Boath J.M."/>
            <person name="Dakhal S."/>
            <person name="Van T.T.H."/>
            <person name="Moore R.J."/>
            <person name="Dekiwadia C."/>
            <person name="Macreadie I.G."/>
        </authorList>
    </citation>
    <scope>NUCLEOTIDE SEQUENCE [LARGE SCALE GENOMIC DNA]</scope>
    <source>
        <strain evidence="3 4">ZA</strain>
    </source>
</reference>
<feature type="domain" description="Endonuclease GajA/Old nuclease/RecF-like AAA" evidence="1">
    <location>
        <begin position="1"/>
        <end position="322"/>
    </location>
</feature>
<dbReference type="Proteomes" id="UP000697927">
    <property type="component" value="Unassembled WGS sequence"/>
</dbReference>
<dbReference type="Pfam" id="PF13175">
    <property type="entry name" value="AAA_15"/>
    <property type="match status" value="1"/>
</dbReference>
<dbReference type="EMBL" id="SOYS01000005">
    <property type="protein sequence ID" value="NIY48289.1"/>
    <property type="molecule type" value="Genomic_DNA"/>
</dbReference>
<gene>
    <name evidence="3" type="ORF">E2L00_12340</name>
</gene>
<evidence type="ECO:0000259" key="1">
    <source>
        <dbReference type="Pfam" id="PF13175"/>
    </source>
</evidence>
<name>A0ABX0VMJ1_9ENTR</name>
<evidence type="ECO:0000313" key="4">
    <source>
        <dbReference type="Proteomes" id="UP000697927"/>
    </source>
</evidence>
<organism evidence="3 4">
    <name type="scientific">Cedecea colo</name>
    <dbReference type="NCBI Taxonomy" id="2552946"/>
    <lineage>
        <taxon>Bacteria</taxon>
        <taxon>Pseudomonadati</taxon>
        <taxon>Pseudomonadota</taxon>
        <taxon>Gammaproteobacteria</taxon>
        <taxon>Enterobacterales</taxon>
        <taxon>Enterobacteriaceae</taxon>
        <taxon>Cedecea</taxon>
    </lineage>
</organism>
<keyword evidence="4" id="KW-1185">Reference proteome</keyword>
<dbReference type="PANTHER" id="PTHR43581:SF4">
    <property type="entry name" value="ATP_GTP PHOSPHATASE"/>
    <property type="match status" value="1"/>
</dbReference>
<sequence>MHIETVSLKGFRNYSDATVNFEPSTLIIGANDVGKTNLVYAVRMLLDKSISELDLEPKSNDFHVNLKGDTVDELQVIIKFKNVDKDAVVSKLNGYVSDGKNTYIKYVAYRNDLSYKIFIGHDEDNYDEITSRFYLKYLSMRYIKSQRDLDKYISIEKRHLLRLAQENREQPQVDIDQQSLRDLNTLLENVNSKVKEISYVKQATAELNSELKKLSYNYERLNIELDSGAIGVDQFIEKLELSSNSNGHKLLLGGDGLNNQILLALWKSKSVREHDENSEVVIYCIEEPEAHLYPHQQRKLSEYLTSKLPGQSIVTTHSPQIAVNYQPDSIIKIYSRNGASFAASNGCSKCVSQAWDKMGYRISIIPAEAFFADVVFLVEGPSELIFYNELAKALGYNLDFYNISILSVDGVQFEVYKNILKSFNIKYVVRTDNDAGKVPHKDEYQYSGINRGRHLCGLPPLKNELAKIEQSQLNTQWIAQSPILNANAVFLSFTDLEGDLCQEFSAHVLEYSGKKNINEAANYLRDKKATRMRELIALKRENLTELATGDLVRPLHMAISLAKGEI</sequence>
<protein>
    <submittedName>
        <fullName evidence="3">DUF2813 domain-containing protein</fullName>
    </submittedName>
</protein>
<dbReference type="InterPro" id="IPR034139">
    <property type="entry name" value="TOPRIM_OLD"/>
</dbReference>
<dbReference type="InterPro" id="IPR041685">
    <property type="entry name" value="AAA_GajA/Old/RecF-like"/>
</dbReference>